<dbReference type="OrthoDB" id="6629714at2759"/>
<dbReference type="AlphaFoldDB" id="A0A8R2B9I0"/>
<feature type="domain" description="DUF7041" evidence="1">
    <location>
        <begin position="29"/>
        <end position="111"/>
    </location>
</feature>
<dbReference type="PANTHER" id="PTHR33327">
    <property type="entry name" value="ENDONUCLEASE"/>
    <property type="match status" value="1"/>
</dbReference>
<dbReference type="GeneID" id="103310730"/>
<evidence type="ECO:0000313" key="2">
    <source>
        <dbReference type="EnsemblMetazoa" id="XP_008188179.1"/>
    </source>
</evidence>
<dbReference type="Proteomes" id="UP000007819">
    <property type="component" value="Unassembled WGS sequence"/>
</dbReference>
<dbReference type="Pfam" id="PF23055">
    <property type="entry name" value="DUF7041"/>
    <property type="match status" value="1"/>
</dbReference>
<dbReference type="PANTHER" id="PTHR33327:SF3">
    <property type="entry name" value="RNA-DIRECTED DNA POLYMERASE"/>
    <property type="match status" value="1"/>
</dbReference>
<dbReference type="InterPro" id="IPR055469">
    <property type="entry name" value="DUF7041"/>
</dbReference>
<reference evidence="2" key="2">
    <citation type="submission" date="2022-06" db="UniProtKB">
        <authorList>
            <consortium name="EnsemblMetazoa"/>
        </authorList>
    </citation>
    <scope>IDENTIFICATION</scope>
</reference>
<sequence length="124" mass="14050">MNDATNQPQIVEGDITQQTTFVNRVAVRVPPFWKGDPMIWFAQVEAQFDLAGINIDTTKYNHKICAVDTEILSQVADIVQNPPANEKYAKLKNRLVELYTDSQESKLRKLLGDMQLGDKKPSML</sequence>
<protein>
    <recommendedName>
        <fullName evidence="1">DUF7041 domain-containing protein</fullName>
    </recommendedName>
</protein>
<organism evidence="2 3">
    <name type="scientific">Acyrthosiphon pisum</name>
    <name type="common">Pea aphid</name>
    <dbReference type="NCBI Taxonomy" id="7029"/>
    <lineage>
        <taxon>Eukaryota</taxon>
        <taxon>Metazoa</taxon>
        <taxon>Ecdysozoa</taxon>
        <taxon>Arthropoda</taxon>
        <taxon>Hexapoda</taxon>
        <taxon>Insecta</taxon>
        <taxon>Pterygota</taxon>
        <taxon>Neoptera</taxon>
        <taxon>Paraneoptera</taxon>
        <taxon>Hemiptera</taxon>
        <taxon>Sternorrhyncha</taxon>
        <taxon>Aphidomorpha</taxon>
        <taxon>Aphidoidea</taxon>
        <taxon>Aphididae</taxon>
        <taxon>Macrosiphini</taxon>
        <taxon>Acyrthosiphon</taxon>
    </lineage>
</organism>
<proteinExistence type="predicted"/>
<dbReference type="RefSeq" id="XP_008188179.1">
    <property type="nucleotide sequence ID" value="XM_008189957.1"/>
</dbReference>
<name>A0A8R2B9I0_ACYPI</name>
<evidence type="ECO:0000259" key="1">
    <source>
        <dbReference type="Pfam" id="PF23055"/>
    </source>
</evidence>
<accession>A0A8R2B9I0</accession>
<dbReference type="EnsemblMetazoa" id="XM_008189957.1">
    <property type="protein sequence ID" value="XP_008188179.1"/>
    <property type="gene ID" value="LOC103310730"/>
</dbReference>
<reference evidence="3" key="1">
    <citation type="submission" date="2010-06" db="EMBL/GenBank/DDBJ databases">
        <authorList>
            <person name="Jiang H."/>
            <person name="Abraham K."/>
            <person name="Ali S."/>
            <person name="Alsbrooks S.L."/>
            <person name="Anim B.N."/>
            <person name="Anosike U.S."/>
            <person name="Attaway T."/>
            <person name="Bandaranaike D.P."/>
            <person name="Battles P.K."/>
            <person name="Bell S.N."/>
            <person name="Bell A.V."/>
            <person name="Beltran B."/>
            <person name="Bickham C."/>
            <person name="Bustamante Y."/>
            <person name="Caleb T."/>
            <person name="Canada A."/>
            <person name="Cardenas V."/>
            <person name="Carter K."/>
            <person name="Chacko J."/>
            <person name="Chandrabose M.N."/>
            <person name="Chavez D."/>
            <person name="Chavez A."/>
            <person name="Chen L."/>
            <person name="Chu H.-S."/>
            <person name="Claassen K.J."/>
            <person name="Cockrell R."/>
            <person name="Collins M."/>
            <person name="Cooper J.A."/>
            <person name="Cree A."/>
            <person name="Curry S.M."/>
            <person name="Da Y."/>
            <person name="Dao M.D."/>
            <person name="Das B."/>
            <person name="Davila M.-L."/>
            <person name="Davy-Carroll L."/>
            <person name="Denson S."/>
            <person name="Dinh H."/>
            <person name="Ebong V.E."/>
            <person name="Edwards J.R."/>
            <person name="Egan A."/>
            <person name="El-Daye J."/>
            <person name="Escobedo L."/>
            <person name="Fernandez S."/>
            <person name="Fernando P.R."/>
            <person name="Flagg N."/>
            <person name="Forbes L.D."/>
            <person name="Fowler R.G."/>
            <person name="Fu Q."/>
            <person name="Gabisi R.A."/>
            <person name="Ganer J."/>
            <person name="Garbino Pronczuk A."/>
            <person name="Garcia R.M."/>
            <person name="Garner T."/>
            <person name="Garrett T.E."/>
            <person name="Gonzalez D.A."/>
            <person name="Hamid H."/>
            <person name="Hawkins E.S."/>
            <person name="Hirani K."/>
            <person name="Hogues M.E."/>
            <person name="Hollins B."/>
            <person name="Hsiao C.-H."/>
            <person name="Jabil R."/>
            <person name="James M.L."/>
            <person name="Jhangiani S.N."/>
            <person name="Johnson B."/>
            <person name="Johnson Q."/>
            <person name="Joshi V."/>
            <person name="Kalu J.B."/>
            <person name="Kam C."/>
            <person name="Kashfia A."/>
            <person name="Keebler J."/>
            <person name="Kisamo H."/>
            <person name="Kovar C.L."/>
            <person name="Lago L.A."/>
            <person name="Lai C.-Y."/>
            <person name="Laidlaw J."/>
            <person name="Lara F."/>
            <person name="Le T.-K."/>
            <person name="Lee S.L."/>
            <person name="Legall F.H."/>
            <person name="Lemon S.J."/>
            <person name="Lewis L.R."/>
            <person name="Li B."/>
            <person name="Liu Y."/>
            <person name="Liu Y.-S."/>
            <person name="Lopez J."/>
            <person name="Lozado R.J."/>
            <person name="Lu J."/>
            <person name="Madu R.C."/>
            <person name="Maheshwari M."/>
            <person name="Maheshwari R."/>
            <person name="Malloy K."/>
            <person name="Martinez E."/>
            <person name="Mathew T."/>
            <person name="Mercado I.C."/>
            <person name="Mercado C."/>
            <person name="Meyer B."/>
            <person name="Montgomery K."/>
            <person name="Morgan M.B."/>
            <person name="Munidasa M."/>
            <person name="Nazareth L.V."/>
            <person name="Nelson J."/>
            <person name="Ng B.M."/>
            <person name="Nguyen N.B."/>
            <person name="Nguyen P.Q."/>
            <person name="Nguyen T."/>
            <person name="Obregon M."/>
            <person name="Okwuonu G.O."/>
            <person name="Onwere C.G."/>
            <person name="Orozco G."/>
            <person name="Parra A."/>
            <person name="Patel S."/>
            <person name="Patil S."/>
            <person name="Perez A."/>
            <person name="Perez Y."/>
            <person name="Pham C."/>
            <person name="Primus E.L."/>
            <person name="Pu L.-L."/>
            <person name="Puazo M."/>
            <person name="Qin X."/>
            <person name="Quiroz J.B."/>
            <person name="Reese J."/>
            <person name="Richards S."/>
            <person name="Rives C.M."/>
            <person name="Robberts R."/>
            <person name="Ruiz S.J."/>
            <person name="Ruiz M.J."/>
            <person name="Santibanez J."/>
            <person name="Schneider B.W."/>
            <person name="Sisson I."/>
            <person name="Smith M."/>
            <person name="Sodergren E."/>
            <person name="Song X.-Z."/>
            <person name="Song B.B."/>
            <person name="Summersgill H."/>
            <person name="Thelus R."/>
            <person name="Thornton R.D."/>
            <person name="Trejos Z.Y."/>
            <person name="Usmani K."/>
            <person name="Vattathil S."/>
            <person name="Villasana D."/>
            <person name="Walker D.L."/>
            <person name="Wang S."/>
            <person name="Wang K."/>
            <person name="White C.S."/>
            <person name="Williams A.C."/>
            <person name="Williamson J."/>
            <person name="Wilson K."/>
            <person name="Woghiren I.O."/>
            <person name="Woodworth J.R."/>
            <person name="Worley K.C."/>
            <person name="Wright R.A."/>
            <person name="Wu W."/>
            <person name="Young L."/>
            <person name="Zhang L."/>
            <person name="Zhang J."/>
            <person name="Zhu Y."/>
            <person name="Muzny D.M."/>
            <person name="Weinstock G."/>
            <person name="Gibbs R.A."/>
        </authorList>
    </citation>
    <scope>NUCLEOTIDE SEQUENCE [LARGE SCALE GENOMIC DNA]</scope>
    <source>
        <strain evidence="3">LSR1</strain>
    </source>
</reference>
<dbReference type="KEGG" id="api:103310730"/>
<evidence type="ECO:0000313" key="3">
    <source>
        <dbReference type="Proteomes" id="UP000007819"/>
    </source>
</evidence>
<keyword evidence="3" id="KW-1185">Reference proteome</keyword>